<dbReference type="InterPro" id="IPR006076">
    <property type="entry name" value="FAD-dep_OxRdtase"/>
</dbReference>
<feature type="signal peptide" evidence="7">
    <location>
        <begin position="1"/>
        <end position="19"/>
    </location>
</feature>
<feature type="binding site" evidence="6">
    <location>
        <position position="327"/>
    </location>
    <ligand>
        <name>D-dopa</name>
        <dbReference type="ChEBI" id="CHEBI:149689"/>
    </ligand>
</feature>
<sequence length="350" mass="38890">MPQPRFLVLGAGVVGLTTAVELADRYPDAEVIIAAQYFPGDRTPRYTSPIAGANWLSVALDNGRQENWDRVTFEKFLALATDSQCTGVERMEIRAIYDRPPAQAGVLSETTNKIWYERLVGGLRMVPQSLLPAGAKFGYDADTFVVNTQVYLPWLQNEARRRKVGMHRRIYTHIEELFQDYPGATAYFNCSGIGAAKLKGVGDGNVYPTKGQVLLVESPKIPMTRMYFRSPRRVDNDTTYVFPRGRHGGVVLGGCRLDGSWDETIDAHLAEDIKRRCCELAPELGKPEDLKVISHSVGLRPSRHGGARIEEEFMGQARVIHNYGAGGAGYQASWGMAQEAVDILKKMPRL</sequence>
<dbReference type="RefSeq" id="XP_020123357.1">
    <property type="nucleotide sequence ID" value="XM_020260985.1"/>
</dbReference>
<dbReference type="PIRSF" id="PIRSF000189">
    <property type="entry name" value="D-aa_oxidase"/>
    <property type="match status" value="1"/>
</dbReference>
<feature type="chain" id="PRO_5013316244" description="FAD dependent oxidoreductase domain-containing protein" evidence="7">
    <location>
        <begin position="20"/>
        <end position="350"/>
    </location>
</feature>
<name>A0A1Q5QBE4_TALAT</name>
<keyword evidence="10" id="KW-1185">Reference proteome</keyword>
<dbReference type="PANTHER" id="PTHR11530:SF16">
    <property type="entry name" value="D-AMINO ACID OXIDASE (AFU_ORTHOLOGUE AFUA_5G11290)"/>
    <property type="match status" value="1"/>
</dbReference>
<evidence type="ECO:0000256" key="1">
    <source>
        <dbReference type="ARBA" id="ARBA00001974"/>
    </source>
</evidence>
<feature type="binding site" evidence="6">
    <location>
        <position position="240"/>
    </location>
    <ligand>
        <name>D-dopa</name>
        <dbReference type="ChEBI" id="CHEBI:149689"/>
    </ligand>
</feature>
<evidence type="ECO:0000256" key="3">
    <source>
        <dbReference type="ARBA" id="ARBA00022630"/>
    </source>
</evidence>
<keyword evidence="3" id="KW-0285">Flavoprotein</keyword>
<protein>
    <recommendedName>
        <fullName evidence="8">FAD dependent oxidoreductase domain-containing protein</fullName>
    </recommendedName>
</protein>
<evidence type="ECO:0000256" key="7">
    <source>
        <dbReference type="SAM" id="SignalP"/>
    </source>
</evidence>
<dbReference type="Proteomes" id="UP000214365">
    <property type="component" value="Unassembled WGS sequence"/>
</dbReference>
<evidence type="ECO:0000256" key="2">
    <source>
        <dbReference type="ARBA" id="ARBA00006730"/>
    </source>
</evidence>
<organism evidence="9 10">
    <name type="scientific">Talaromyces atroroseus</name>
    <dbReference type="NCBI Taxonomy" id="1441469"/>
    <lineage>
        <taxon>Eukaryota</taxon>
        <taxon>Fungi</taxon>
        <taxon>Dikarya</taxon>
        <taxon>Ascomycota</taxon>
        <taxon>Pezizomycotina</taxon>
        <taxon>Eurotiomycetes</taxon>
        <taxon>Eurotiomycetidae</taxon>
        <taxon>Eurotiales</taxon>
        <taxon>Trichocomaceae</taxon>
        <taxon>Talaromyces</taxon>
        <taxon>Talaromyces sect. Trachyspermi</taxon>
    </lineage>
</organism>
<keyword evidence="7" id="KW-0732">Signal</keyword>
<evidence type="ECO:0000256" key="5">
    <source>
        <dbReference type="ARBA" id="ARBA00023002"/>
    </source>
</evidence>
<dbReference type="GO" id="GO:0003884">
    <property type="term" value="F:D-amino-acid oxidase activity"/>
    <property type="evidence" value="ECO:0007669"/>
    <property type="project" value="InterPro"/>
</dbReference>
<dbReference type="Gene3D" id="3.30.9.10">
    <property type="entry name" value="D-Amino Acid Oxidase, subunit A, domain 2"/>
    <property type="match status" value="1"/>
</dbReference>
<comment type="caution">
    <text evidence="9">The sequence shown here is derived from an EMBL/GenBank/DDBJ whole genome shotgun (WGS) entry which is preliminary data.</text>
</comment>
<evidence type="ECO:0000256" key="4">
    <source>
        <dbReference type="ARBA" id="ARBA00022827"/>
    </source>
</evidence>
<dbReference type="Gene3D" id="3.40.50.720">
    <property type="entry name" value="NAD(P)-binding Rossmann-like Domain"/>
    <property type="match status" value="1"/>
</dbReference>
<dbReference type="OrthoDB" id="2015447at2759"/>
<proteinExistence type="inferred from homology"/>
<dbReference type="PROSITE" id="PS00677">
    <property type="entry name" value="DAO"/>
    <property type="match status" value="1"/>
</dbReference>
<comment type="cofactor">
    <cofactor evidence="1 6">
        <name>FAD</name>
        <dbReference type="ChEBI" id="CHEBI:57692"/>
    </cofactor>
</comment>
<reference evidence="9 10" key="1">
    <citation type="submission" date="2015-06" db="EMBL/GenBank/DDBJ databases">
        <title>Talaromyces atroroseus IBT 11181 draft genome.</title>
        <authorList>
            <person name="Rasmussen K.B."/>
            <person name="Rasmussen S."/>
            <person name="Petersen B."/>
            <person name="Sicheritz-Ponten T."/>
            <person name="Mortensen U.H."/>
            <person name="Thrane U."/>
        </authorList>
    </citation>
    <scope>NUCLEOTIDE SEQUENCE [LARGE SCALE GENOMIC DNA]</scope>
    <source>
        <strain evidence="9 10">IBT 11181</strain>
    </source>
</reference>
<accession>A0A1Q5QBE4</accession>
<feature type="binding site" evidence="6">
    <location>
        <begin position="47"/>
        <end position="48"/>
    </location>
    <ligand>
        <name>FAD</name>
        <dbReference type="ChEBI" id="CHEBI:57692"/>
    </ligand>
</feature>
<feature type="domain" description="FAD dependent oxidoreductase" evidence="8">
    <location>
        <begin position="6"/>
        <end position="342"/>
    </location>
</feature>
<dbReference type="SUPFAM" id="SSF54373">
    <property type="entry name" value="FAD-linked reductases, C-terminal domain"/>
    <property type="match status" value="1"/>
</dbReference>
<dbReference type="GO" id="GO:0005737">
    <property type="term" value="C:cytoplasm"/>
    <property type="evidence" value="ECO:0007669"/>
    <property type="project" value="TreeGrafter"/>
</dbReference>
<dbReference type="SUPFAM" id="SSF51971">
    <property type="entry name" value="Nucleotide-binding domain"/>
    <property type="match status" value="1"/>
</dbReference>
<keyword evidence="5" id="KW-0560">Oxidoreductase</keyword>
<evidence type="ECO:0000313" key="9">
    <source>
        <dbReference type="EMBL" id="OKL63236.1"/>
    </source>
</evidence>
<dbReference type="Pfam" id="PF01266">
    <property type="entry name" value="DAO"/>
    <property type="match status" value="1"/>
</dbReference>
<dbReference type="GO" id="GO:0019478">
    <property type="term" value="P:D-amino acid catabolic process"/>
    <property type="evidence" value="ECO:0007669"/>
    <property type="project" value="TreeGrafter"/>
</dbReference>
<comment type="similarity">
    <text evidence="2">Belongs to the DAMOX/DASOX family.</text>
</comment>
<dbReference type="STRING" id="1441469.A0A1Q5QBE4"/>
<dbReference type="InterPro" id="IPR006181">
    <property type="entry name" value="D-amino_acid_oxidase_CS"/>
</dbReference>
<keyword evidence="4 6" id="KW-0274">FAD</keyword>
<evidence type="ECO:0000259" key="8">
    <source>
        <dbReference type="Pfam" id="PF01266"/>
    </source>
</evidence>
<gene>
    <name evidence="9" type="ORF">UA08_01332</name>
</gene>
<evidence type="ECO:0000313" key="10">
    <source>
        <dbReference type="Proteomes" id="UP000214365"/>
    </source>
</evidence>
<dbReference type="EMBL" id="LFMY01000002">
    <property type="protein sequence ID" value="OKL63236.1"/>
    <property type="molecule type" value="Genomic_DNA"/>
</dbReference>
<dbReference type="AlphaFoldDB" id="A0A1Q5QBE4"/>
<dbReference type="GeneID" id="31001087"/>
<dbReference type="GO" id="GO:0071949">
    <property type="term" value="F:FAD binding"/>
    <property type="evidence" value="ECO:0007669"/>
    <property type="project" value="InterPro"/>
</dbReference>
<dbReference type="InterPro" id="IPR023209">
    <property type="entry name" value="DAO"/>
</dbReference>
<evidence type="ECO:0000256" key="6">
    <source>
        <dbReference type="PIRSR" id="PIRSR000189-1"/>
    </source>
</evidence>
<feature type="binding site" evidence="6">
    <location>
        <position position="300"/>
    </location>
    <ligand>
        <name>D-dopa</name>
        <dbReference type="ChEBI" id="CHEBI:149689"/>
    </ligand>
</feature>
<dbReference type="PANTHER" id="PTHR11530">
    <property type="entry name" value="D-AMINO ACID OXIDASE"/>
    <property type="match status" value="1"/>
</dbReference>